<sequence precursor="true">MSINHLSRRTFVTAALLLSLFSVTGHAQTKTKPEHSETLFEKEIAAFEAADKTNPPPKNVILFVGSSSIRKWTTLTADFPTHKVINRGFGGSHISDSIAFADRIVIPYQPKMIVIYAGGNDINYGKSPEQVFSDFKTFVTKVHEKLPQTKIAFISIATNPSRWSEVEKVKQANQLVETFCKANNLVFIDVFHPMLSPEGKPRPEIYVSDRLHMNEQGYKIWKQVIEPYLD</sequence>
<protein>
    <submittedName>
        <fullName evidence="3">Lipolytic protein G-D-S-L family</fullName>
    </submittedName>
</protein>
<reference evidence="3 4" key="1">
    <citation type="journal article" date="2011" name="J. Bacteriol.">
        <title>Genome sequence of 'Pedosphaera parvula' Ellin514, an aerobic Verrucomicrobial isolate from pasture soil.</title>
        <authorList>
            <person name="Kant R."/>
            <person name="van Passel M.W."/>
            <person name="Sangwan P."/>
            <person name="Palva A."/>
            <person name="Lucas S."/>
            <person name="Copeland A."/>
            <person name="Lapidus A."/>
            <person name="Glavina Del Rio T."/>
            <person name="Dalin E."/>
            <person name="Tice H."/>
            <person name="Bruce D."/>
            <person name="Goodwin L."/>
            <person name="Pitluck S."/>
            <person name="Chertkov O."/>
            <person name="Larimer F.W."/>
            <person name="Land M.L."/>
            <person name="Hauser L."/>
            <person name="Brettin T.S."/>
            <person name="Detter J.C."/>
            <person name="Han S."/>
            <person name="de Vos W.M."/>
            <person name="Janssen P.H."/>
            <person name="Smidt H."/>
        </authorList>
    </citation>
    <scope>NUCLEOTIDE SEQUENCE [LARGE SCALE GENOMIC DNA]</scope>
    <source>
        <strain evidence="3 4">Ellin514</strain>
    </source>
</reference>
<dbReference type="CDD" id="cd04502">
    <property type="entry name" value="SGNH_hydrolase_like_7"/>
    <property type="match status" value="1"/>
</dbReference>
<dbReference type="GO" id="GO:0004622">
    <property type="term" value="F:phosphatidylcholine lysophospholipase activity"/>
    <property type="evidence" value="ECO:0007669"/>
    <property type="project" value="TreeGrafter"/>
</dbReference>
<evidence type="ECO:0000313" key="4">
    <source>
        <dbReference type="Proteomes" id="UP000003688"/>
    </source>
</evidence>
<feature type="domain" description="SGNH hydrolase-type esterase" evidence="2">
    <location>
        <begin position="69"/>
        <end position="220"/>
    </location>
</feature>
<dbReference type="InterPro" id="IPR036514">
    <property type="entry name" value="SGNH_hydro_sf"/>
</dbReference>
<dbReference type="Proteomes" id="UP000003688">
    <property type="component" value="Unassembled WGS sequence"/>
</dbReference>
<dbReference type="InterPro" id="IPR051532">
    <property type="entry name" value="Ester_Hydrolysis_Enzymes"/>
</dbReference>
<accession>B9XIV2</accession>
<proteinExistence type="predicted"/>
<evidence type="ECO:0000313" key="3">
    <source>
        <dbReference type="EMBL" id="EEF60179.1"/>
    </source>
</evidence>
<keyword evidence="4" id="KW-1185">Reference proteome</keyword>
<dbReference type="AlphaFoldDB" id="B9XIV2"/>
<dbReference type="Pfam" id="PF13472">
    <property type="entry name" value="Lipase_GDSL_2"/>
    <property type="match status" value="1"/>
</dbReference>
<dbReference type="RefSeq" id="WP_007415745.1">
    <property type="nucleotide sequence ID" value="NZ_ABOX02000019.1"/>
</dbReference>
<comment type="caution">
    <text evidence="3">The sequence shown here is derived from an EMBL/GenBank/DDBJ whole genome shotgun (WGS) entry which is preliminary data.</text>
</comment>
<dbReference type="STRING" id="320771.Cflav_PD3238"/>
<feature type="signal peptide" evidence="1">
    <location>
        <begin position="1"/>
        <end position="27"/>
    </location>
</feature>
<dbReference type="PANTHER" id="PTHR30383">
    <property type="entry name" value="THIOESTERASE 1/PROTEASE 1/LYSOPHOSPHOLIPASE L1"/>
    <property type="match status" value="1"/>
</dbReference>
<organism evidence="3 4">
    <name type="scientific">Pedosphaera parvula (strain Ellin514)</name>
    <dbReference type="NCBI Taxonomy" id="320771"/>
    <lineage>
        <taxon>Bacteria</taxon>
        <taxon>Pseudomonadati</taxon>
        <taxon>Verrucomicrobiota</taxon>
        <taxon>Pedosphaerae</taxon>
        <taxon>Pedosphaerales</taxon>
        <taxon>Pedosphaeraceae</taxon>
        <taxon>Pedosphaera</taxon>
    </lineage>
</organism>
<evidence type="ECO:0000256" key="1">
    <source>
        <dbReference type="SAM" id="SignalP"/>
    </source>
</evidence>
<feature type="chain" id="PRO_5002894942" evidence="1">
    <location>
        <begin position="28"/>
        <end position="230"/>
    </location>
</feature>
<dbReference type="OrthoDB" id="9790057at2"/>
<dbReference type="PANTHER" id="PTHR30383:SF5">
    <property type="entry name" value="SGNH HYDROLASE-TYPE ESTERASE DOMAIN-CONTAINING PROTEIN"/>
    <property type="match status" value="1"/>
</dbReference>
<dbReference type="SUPFAM" id="SSF52266">
    <property type="entry name" value="SGNH hydrolase"/>
    <property type="match status" value="1"/>
</dbReference>
<gene>
    <name evidence="3" type="ORF">Cflav_PD3238</name>
</gene>
<name>B9XIV2_PEDPL</name>
<evidence type="ECO:0000259" key="2">
    <source>
        <dbReference type="Pfam" id="PF13472"/>
    </source>
</evidence>
<dbReference type="EMBL" id="ABOX02000019">
    <property type="protein sequence ID" value="EEF60179.1"/>
    <property type="molecule type" value="Genomic_DNA"/>
</dbReference>
<dbReference type="Gene3D" id="3.40.50.1110">
    <property type="entry name" value="SGNH hydrolase"/>
    <property type="match status" value="1"/>
</dbReference>
<keyword evidence="1" id="KW-0732">Signal</keyword>
<dbReference type="InterPro" id="IPR013830">
    <property type="entry name" value="SGNH_hydro"/>
</dbReference>